<evidence type="ECO:0000313" key="3">
    <source>
        <dbReference type="EMBL" id="KAL3795251.1"/>
    </source>
</evidence>
<dbReference type="EMBL" id="JABMIG020000073">
    <property type="protein sequence ID" value="KAL3795251.1"/>
    <property type="molecule type" value="Genomic_DNA"/>
</dbReference>
<keyword evidence="4" id="KW-1185">Reference proteome</keyword>
<keyword evidence="2" id="KW-0472">Membrane</keyword>
<keyword evidence="2" id="KW-1133">Transmembrane helix</keyword>
<evidence type="ECO:0000256" key="2">
    <source>
        <dbReference type="SAM" id="Phobius"/>
    </source>
</evidence>
<protein>
    <submittedName>
        <fullName evidence="3">Uncharacterized protein</fullName>
    </submittedName>
</protein>
<proteinExistence type="predicted"/>
<evidence type="ECO:0000256" key="1">
    <source>
        <dbReference type="SAM" id="MobiDB-lite"/>
    </source>
</evidence>
<sequence length="100" mass="11191">MASSSNTTSNIRSEPTNASQIQPTATTPRNTVTPLQWSLAAVILGASAGLTLYTKKTSHMLSQFERASKNAQQRRGPPQFGPKTRMEWEKTRNRWEKDDL</sequence>
<feature type="region of interest" description="Disordered" evidence="1">
    <location>
        <begin position="66"/>
        <end position="100"/>
    </location>
</feature>
<evidence type="ECO:0000313" key="4">
    <source>
        <dbReference type="Proteomes" id="UP001516023"/>
    </source>
</evidence>
<feature type="compositionally biased region" description="Basic and acidic residues" evidence="1">
    <location>
        <begin position="84"/>
        <end position="100"/>
    </location>
</feature>
<dbReference type="AlphaFoldDB" id="A0ABD3Q5B8"/>
<dbReference type="Proteomes" id="UP001516023">
    <property type="component" value="Unassembled WGS sequence"/>
</dbReference>
<feature type="region of interest" description="Disordered" evidence="1">
    <location>
        <begin position="1"/>
        <end position="30"/>
    </location>
</feature>
<comment type="caution">
    <text evidence="3">The sequence shown here is derived from an EMBL/GenBank/DDBJ whole genome shotgun (WGS) entry which is preliminary data.</text>
</comment>
<accession>A0ABD3Q5B8</accession>
<keyword evidence="2" id="KW-0812">Transmembrane</keyword>
<reference evidence="3 4" key="1">
    <citation type="journal article" date="2020" name="G3 (Bethesda)">
        <title>Improved Reference Genome for Cyclotella cryptica CCMP332, a Model for Cell Wall Morphogenesis, Salinity Adaptation, and Lipid Production in Diatoms (Bacillariophyta).</title>
        <authorList>
            <person name="Roberts W.R."/>
            <person name="Downey K.M."/>
            <person name="Ruck E.C."/>
            <person name="Traller J.C."/>
            <person name="Alverson A.J."/>
        </authorList>
    </citation>
    <scope>NUCLEOTIDE SEQUENCE [LARGE SCALE GENOMIC DNA]</scope>
    <source>
        <strain evidence="3 4">CCMP332</strain>
    </source>
</reference>
<gene>
    <name evidence="3" type="ORF">HJC23_008336</name>
</gene>
<feature type="transmembrane region" description="Helical" evidence="2">
    <location>
        <begin position="35"/>
        <end position="53"/>
    </location>
</feature>
<name>A0ABD3Q5B8_9STRA</name>
<organism evidence="3 4">
    <name type="scientific">Cyclotella cryptica</name>
    <dbReference type="NCBI Taxonomy" id="29204"/>
    <lineage>
        <taxon>Eukaryota</taxon>
        <taxon>Sar</taxon>
        <taxon>Stramenopiles</taxon>
        <taxon>Ochrophyta</taxon>
        <taxon>Bacillariophyta</taxon>
        <taxon>Coscinodiscophyceae</taxon>
        <taxon>Thalassiosirophycidae</taxon>
        <taxon>Stephanodiscales</taxon>
        <taxon>Stephanodiscaceae</taxon>
        <taxon>Cyclotella</taxon>
    </lineage>
</organism>